<protein>
    <submittedName>
        <fullName evidence="4">Similar to TXNDC11: Thioredoxin domain-containing protein 11 (Bos taurus)</fullName>
    </submittedName>
</protein>
<evidence type="ECO:0000313" key="5">
    <source>
        <dbReference type="Proteomes" id="UP000786811"/>
    </source>
</evidence>
<feature type="compositionally biased region" description="Basic and acidic residues" evidence="1">
    <location>
        <begin position="913"/>
        <end position="934"/>
    </location>
</feature>
<evidence type="ECO:0000259" key="3">
    <source>
        <dbReference type="Pfam" id="PF26234"/>
    </source>
</evidence>
<dbReference type="PANTHER" id="PTHR46497">
    <property type="entry name" value="THIOREDOXIN DOMAIN-CONTAINING PROTEIN 11"/>
    <property type="match status" value="1"/>
</dbReference>
<dbReference type="SUPFAM" id="SSF52833">
    <property type="entry name" value="Thioredoxin-like"/>
    <property type="match status" value="2"/>
</dbReference>
<proteinExistence type="predicted"/>
<gene>
    <name evidence="4" type="ORF">HICCMSTLAB_LOCUS6933</name>
</gene>
<dbReference type="CDD" id="cd02995">
    <property type="entry name" value="PDI_a_PDI_a'_C"/>
    <property type="match status" value="1"/>
</dbReference>
<dbReference type="InterPro" id="IPR013766">
    <property type="entry name" value="Thioredoxin_domain"/>
</dbReference>
<evidence type="ECO:0000259" key="2">
    <source>
        <dbReference type="Pfam" id="PF00085"/>
    </source>
</evidence>
<feature type="region of interest" description="Disordered" evidence="1">
    <location>
        <begin position="904"/>
        <end position="934"/>
    </location>
</feature>
<dbReference type="Proteomes" id="UP000786811">
    <property type="component" value="Unassembled WGS sequence"/>
</dbReference>
<dbReference type="OrthoDB" id="1910803at2759"/>
<dbReference type="AlphaFoldDB" id="A0A8J2HGD9"/>
<feature type="compositionally biased region" description="Polar residues" evidence="1">
    <location>
        <begin position="19"/>
        <end position="32"/>
    </location>
</feature>
<reference evidence="4" key="1">
    <citation type="submission" date="2021-04" db="EMBL/GenBank/DDBJ databases">
        <authorList>
            <person name="Chebbi M.A.C M."/>
        </authorList>
    </citation>
    <scope>NUCLEOTIDE SEQUENCE</scope>
</reference>
<dbReference type="Pfam" id="PF26234">
    <property type="entry name" value="TXNDC11_2nd"/>
    <property type="match status" value="1"/>
</dbReference>
<dbReference type="EMBL" id="CAJNRD030001120">
    <property type="protein sequence ID" value="CAG5093597.1"/>
    <property type="molecule type" value="Genomic_DNA"/>
</dbReference>
<feature type="domain" description="Thioredoxin" evidence="2">
    <location>
        <begin position="666"/>
        <end position="750"/>
    </location>
</feature>
<dbReference type="InterPro" id="IPR036249">
    <property type="entry name" value="Thioredoxin-like_sf"/>
</dbReference>
<dbReference type="InterPro" id="IPR058777">
    <property type="entry name" value="TXNDC11_thioredoxin"/>
</dbReference>
<dbReference type="PANTHER" id="PTHR46497:SF1">
    <property type="entry name" value="THIOREDOXIN DOMAIN-CONTAINING PROTEIN 11"/>
    <property type="match status" value="1"/>
</dbReference>
<evidence type="ECO:0000313" key="4">
    <source>
        <dbReference type="EMBL" id="CAG5093597.1"/>
    </source>
</evidence>
<sequence length="934" mass="108177">MIAETKSEESTKNVDETIPVTQEDTRTNNSGSYDVANDMLQKVTSPLIEEKIASKMFSCSRETVCLFLVLMGLTFAALHNAPPKISKSPPARPFFNESSIVIDFYKGQLNAMIEKASDSDVCFIMYYAPWDAESQTIRQEFERVAHYYHSQVFFAAINCWHPGSECRQQYNKIQSYPVLFLYPLRGSGIQYRGINEAPYIMRFLDAFLNPIHRISRQKELMDLLLSHESVMVGFFEFKGLTVSPGYKEFYKTAIRALEKDPNRDTAFAVVTDPQTASKNFYIEYTPAIVLYLWNESLIYPQDKLWTVNNIIRWKDEYQHRVSAWLQPPGVKSKMLSPYFKDNPVLVLFTPRNPLQSSNYHKDLIREVALEYNNCDDSFQTNRLLEHLRKKRKHAKDKHRLKIDQCSQLLAESKLQPTVPSVSISIQQWINESCCAQIFMNKCLLCIDDSSDGKVCYVDSQRSKICEKKDILKIITKKESTEEENLCCNNYSRTTEIPDEMSKIKGDYKTSMIIPENDPRSAIAVRRHAIEYDCIKFLAGDKYHYAIFPDESDQKSDVKLTESVCNVNRTLAFIVVDSLQYFHFGEGLGIDVLKMRDKTAAVILDTLHESQYLMQHTLSKNNLIKFINNYTTGSLQRTLRVDSSKRHAEDFKKKSKCKNKASTICVEELDTDTFLPTVLDETKDVVVMYHSPYCAFCSAIYYVYLTVAHLLSNVDQIILVRIDGDNNDLPWEYTMNRFPSILFFPAKRKEDSTIFSSNLPITVPNLLSFVLANLERDTHIEALLNICHIGAGESPEKCVSRIRRYCLDTIQNYLHTYRILLRRYQSNENKNNNSSSSSSSSSSKQDILYKTEVGKKRREILFKLEHVRDVHLLLSSIQDLKNEEDKYKILLKKFRTYRNDLLSMERRSKKSNKRKNDDDVVNKGDREERIVKDEL</sequence>
<feature type="compositionally biased region" description="Basic and acidic residues" evidence="1">
    <location>
        <begin position="1"/>
        <end position="15"/>
    </location>
</feature>
<dbReference type="Pfam" id="PF00085">
    <property type="entry name" value="Thioredoxin"/>
    <property type="match status" value="1"/>
</dbReference>
<accession>A0A8J2HGD9</accession>
<organism evidence="4 5">
    <name type="scientific">Cotesia congregata</name>
    <name type="common">Parasitoid wasp</name>
    <name type="synonym">Apanteles congregatus</name>
    <dbReference type="NCBI Taxonomy" id="51543"/>
    <lineage>
        <taxon>Eukaryota</taxon>
        <taxon>Metazoa</taxon>
        <taxon>Ecdysozoa</taxon>
        <taxon>Arthropoda</taxon>
        <taxon>Hexapoda</taxon>
        <taxon>Insecta</taxon>
        <taxon>Pterygota</taxon>
        <taxon>Neoptera</taxon>
        <taxon>Endopterygota</taxon>
        <taxon>Hymenoptera</taxon>
        <taxon>Apocrita</taxon>
        <taxon>Ichneumonoidea</taxon>
        <taxon>Braconidae</taxon>
        <taxon>Microgastrinae</taxon>
        <taxon>Cotesia</taxon>
    </lineage>
</organism>
<dbReference type="Gene3D" id="3.40.30.10">
    <property type="entry name" value="Glutaredoxin"/>
    <property type="match status" value="2"/>
</dbReference>
<feature type="region of interest" description="Disordered" evidence="1">
    <location>
        <begin position="1"/>
        <end position="33"/>
    </location>
</feature>
<feature type="domain" description="TXNDC11 thioredoxin-like" evidence="3">
    <location>
        <begin position="214"/>
        <end position="269"/>
    </location>
</feature>
<keyword evidence="5" id="KW-1185">Reference proteome</keyword>
<evidence type="ECO:0000256" key="1">
    <source>
        <dbReference type="SAM" id="MobiDB-lite"/>
    </source>
</evidence>
<dbReference type="InterPro" id="IPR052792">
    <property type="entry name" value="Thioredoxin_dom-contain_11"/>
</dbReference>
<name>A0A8J2HGD9_COTCN</name>
<comment type="caution">
    <text evidence="4">The sequence shown here is derived from an EMBL/GenBank/DDBJ whole genome shotgun (WGS) entry which is preliminary data.</text>
</comment>